<keyword evidence="3" id="KW-1185">Reference proteome</keyword>
<name>A0A9X6NM05_HYPEX</name>
<evidence type="ECO:0000256" key="1">
    <source>
        <dbReference type="SAM" id="MobiDB-lite"/>
    </source>
</evidence>
<reference evidence="3" key="1">
    <citation type="submission" date="2017-01" db="EMBL/GenBank/DDBJ databases">
        <title>Comparative genomics of anhydrobiosis in the tardigrade Hypsibius dujardini.</title>
        <authorList>
            <person name="Yoshida Y."/>
            <person name="Koutsovoulos G."/>
            <person name="Laetsch D."/>
            <person name="Stevens L."/>
            <person name="Kumar S."/>
            <person name="Horikawa D."/>
            <person name="Ishino K."/>
            <person name="Komine S."/>
            <person name="Tomita M."/>
            <person name="Blaxter M."/>
            <person name="Arakawa K."/>
        </authorList>
    </citation>
    <scope>NUCLEOTIDE SEQUENCE [LARGE SCALE GENOMIC DNA]</scope>
    <source>
        <strain evidence="3">Z151</strain>
    </source>
</reference>
<proteinExistence type="predicted"/>
<evidence type="ECO:0000313" key="3">
    <source>
        <dbReference type="Proteomes" id="UP000192578"/>
    </source>
</evidence>
<evidence type="ECO:0000313" key="2">
    <source>
        <dbReference type="EMBL" id="OWA55363.1"/>
    </source>
</evidence>
<gene>
    <name evidence="2" type="ORF">BV898_19747</name>
</gene>
<protein>
    <submittedName>
        <fullName evidence="2">Uncharacterized protein</fullName>
    </submittedName>
</protein>
<feature type="compositionally biased region" description="Basic residues" evidence="1">
    <location>
        <begin position="72"/>
        <end position="82"/>
    </location>
</feature>
<comment type="caution">
    <text evidence="2">The sequence shown here is derived from an EMBL/GenBank/DDBJ whole genome shotgun (WGS) entry which is preliminary data.</text>
</comment>
<feature type="compositionally biased region" description="Low complexity" evidence="1">
    <location>
        <begin position="115"/>
        <end position="124"/>
    </location>
</feature>
<feature type="compositionally biased region" description="Basic and acidic residues" evidence="1">
    <location>
        <begin position="61"/>
        <end position="71"/>
    </location>
</feature>
<sequence>MPKKIAVRSQPRPALRLSDWPDFRNKRPRSVNGPIPSVVHLRGRSVRRVTTAPPAGPSRARRSESVPDPRPRRGQIRTRRVPPGRSNSGHVTRVKIRPVPSHPGRSSVPVPPVNPSVRSRSIRPSSRRPPPSSRDGSPPTVRNQSPHLEQPFKIAHLRKRPEENSFQNQATTILFAGGAARK</sequence>
<feature type="region of interest" description="Disordered" evidence="1">
    <location>
        <begin position="1"/>
        <end position="151"/>
    </location>
</feature>
<dbReference type="EMBL" id="MTYJ01000697">
    <property type="protein sequence ID" value="OWA55363.1"/>
    <property type="molecule type" value="Genomic_DNA"/>
</dbReference>
<dbReference type="AlphaFoldDB" id="A0A9X6NM05"/>
<accession>A0A9X6NM05</accession>
<feature type="compositionally biased region" description="Low complexity" evidence="1">
    <location>
        <begin position="97"/>
        <end position="108"/>
    </location>
</feature>
<organism evidence="2 3">
    <name type="scientific">Hypsibius exemplaris</name>
    <name type="common">Freshwater tardigrade</name>
    <dbReference type="NCBI Taxonomy" id="2072580"/>
    <lineage>
        <taxon>Eukaryota</taxon>
        <taxon>Metazoa</taxon>
        <taxon>Ecdysozoa</taxon>
        <taxon>Tardigrada</taxon>
        <taxon>Eutardigrada</taxon>
        <taxon>Parachela</taxon>
        <taxon>Hypsibioidea</taxon>
        <taxon>Hypsibiidae</taxon>
        <taxon>Hypsibius</taxon>
    </lineage>
</organism>
<dbReference type="Proteomes" id="UP000192578">
    <property type="component" value="Unassembled WGS sequence"/>
</dbReference>